<keyword evidence="2" id="KW-1133">Transmembrane helix</keyword>
<keyword evidence="4" id="KW-0808">Transferase</keyword>
<dbReference type="GO" id="GO:0016780">
    <property type="term" value="F:phosphotransferase activity, for other substituted phosphate groups"/>
    <property type="evidence" value="ECO:0007669"/>
    <property type="project" value="TreeGrafter"/>
</dbReference>
<dbReference type="EMBL" id="CP003629">
    <property type="protein sequence ID" value="AFQ45947.1"/>
    <property type="molecule type" value="Genomic_DNA"/>
</dbReference>
<dbReference type="eggNOG" id="COG2148">
    <property type="taxonomic scope" value="Bacteria"/>
</dbReference>
<sequence length="210" mass="24116">MTMPSYVKVKRVLDLLFSILLLIIAAPIMLCAAIAIKLGSRGPLLFKQERPGKDGVVFTIYKFRTMRLEREKDGRPLADMERLTPVGGILRKLSVDELPQLFNILKGDMSFIGPRPLMVQYLERYTPEQMRRHEVTPGISGWAQIHGRNQVGWETRFKYDVWYVEHISFCLDLRIFLKTLAIVLLRSGVNQSGNQTMEEFGGAENRTFRA</sequence>
<keyword evidence="5" id="KW-1185">Reference proteome</keyword>
<keyword evidence="2" id="KW-0812">Transmembrane</keyword>
<protein>
    <submittedName>
        <fullName evidence="4">Glycosyl transferase possibly involved in lipopolysaccharide synthesis</fullName>
    </submittedName>
</protein>
<dbReference type="InterPro" id="IPR003362">
    <property type="entry name" value="Bact_transf"/>
</dbReference>
<evidence type="ECO:0000313" key="4">
    <source>
        <dbReference type="EMBL" id="AFQ45947.1"/>
    </source>
</evidence>
<dbReference type="KEGG" id="dmi:Desmer_4118"/>
<evidence type="ECO:0000256" key="1">
    <source>
        <dbReference type="ARBA" id="ARBA00006464"/>
    </source>
</evidence>
<gene>
    <name evidence="4" type="ordered locus">Desmer_4118</name>
</gene>
<dbReference type="PANTHER" id="PTHR30576:SF8">
    <property type="entry name" value="UNDECAPRENYL-PHOSPHATE GALACTOSE PHOSPHOTRANSFERASE"/>
    <property type="match status" value="1"/>
</dbReference>
<feature type="transmembrane region" description="Helical" evidence="2">
    <location>
        <begin position="12"/>
        <end position="36"/>
    </location>
</feature>
<dbReference type="HOGENOM" id="CLU_024920_1_4_9"/>
<dbReference type="Pfam" id="PF02397">
    <property type="entry name" value="Bac_transf"/>
    <property type="match status" value="1"/>
</dbReference>
<dbReference type="AlphaFoldDB" id="J7IVT7"/>
<reference evidence="5" key="2">
    <citation type="submission" date="2012-08" db="EMBL/GenBank/DDBJ databases">
        <title>Finished genome of Desulfosporosinus meridiei DSM 13257.</title>
        <authorList>
            <person name="Huntemann M."/>
            <person name="Wei C.-L."/>
            <person name="Han J."/>
            <person name="Detter J.C."/>
            <person name="Han C."/>
            <person name="Davenport K."/>
            <person name="Daligault H."/>
            <person name="Erkkila T."/>
            <person name="Gu W."/>
            <person name="Munk A.C.C."/>
            <person name="Teshima H."/>
            <person name="Xu Y."/>
            <person name="Chain P."/>
            <person name="Tapia R."/>
            <person name="Chen A."/>
            <person name="Krypides N."/>
            <person name="Mavromatis K."/>
            <person name="Markowitz V."/>
            <person name="Szeto E."/>
            <person name="Ivanova N."/>
            <person name="Mikhailova N."/>
            <person name="Ovchinnikova G."/>
            <person name="Pagani I."/>
            <person name="Pati A."/>
            <person name="Goodwin L."/>
            <person name="Peters L."/>
            <person name="Pitluck S."/>
            <person name="Woyke T."/>
            <person name="Pester M."/>
            <person name="Spring S."/>
            <person name="Ollivier B."/>
            <person name="Rattei T."/>
            <person name="Klenk H.-P."/>
            <person name="Wagner M."/>
            <person name="Loy A."/>
        </authorList>
    </citation>
    <scope>NUCLEOTIDE SEQUENCE [LARGE SCALE GENOMIC DNA]</scope>
    <source>
        <strain evidence="5">ATCC BAA-275 / DSM 13257 / NCIMB 13706 / S10</strain>
    </source>
</reference>
<proteinExistence type="inferred from homology"/>
<comment type="similarity">
    <text evidence="1">Belongs to the bacterial sugar transferase family.</text>
</comment>
<feature type="domain" description="Bacterial sugar transferase" evidence="3">
    <location>
        <begin position="10"/>
        <end position="184"/>
    </location>
</feature>
<evidence type="ECO:0000256" key="2">
    <source>
        <dbReference type="SAM" id="Phobius"/>
    </source>
</evidence>
<evidence type="ECO:0000259" key="3">
    <source>
        <dbReference type="Pfam" id="PF02397"/>
    </source>
</evidence>
<keyword evidence="2" id="KW-0472">Membrane</keyword>
<dbReference type="PANTHER" id="PTHR30576">
    <property type="entry name" value="COLANIC BIOSYNTHESIS UDP-GLUCOSE LIPID CARRIER TRANSFERASE"/>
    <property type="match status" value="1"/>
</dbReference>
<evidence type="ECO:0000313" key="5">
    <source>
        <dbReference type="Proteomes" id="UP000005262"/>
    </source>
</evidence>
<accession>J7IVT7</accession>
<dbReference type="Proteomes" id="UP000005262">
    <property type="component" value="Chromosome"/>
</dbReference>
<organism evidence="4 5">
    <name type="scientific">Desulfosporosinus meridiei (strain ATCC BAA-275 / DSM 13257 / KCTC 12902 / NCIMB 13706 / S10)</name>
    <dbReference type="NCBI Taxonomy" id="768704"/>
    <lineage>
        <taxon>Bacteria</taxon>
        <taxon>Bacillati</taxon>
        <taxon>Bacillota</taxon>
        <taxon>Clostridia</taxon>
        <taxon>Eubacteriales</taxon>
        <taxon>Desulfitobacteriaceae</taxon>
        <taxon>Desulfosporosinus</taxon>
    </lineage>
</organism>
<reference evidence="4 5" key="1">
    <citation type="journal article" date="2012" name="J. Bacteriol.">
        <title>Complete genome sequences of Desulfosporosinus orientis DSM765T, Desulfosporosinus youngiae DSM17734T, Desulfosporosinus meridiei DSM13257T, and Desulfosporosinus acidiphilus DSM22704T.</title>
        <authorList>
            <person name="Pester M."/>
            <person name="Brambilla E."/>
            <person name="Alazard D."/>
            <person name="Rattei T."/>
            <person name="Weinmaier T."/>
            <person name="Han J."/>
            <person name="Lucas S."/>
            <person name="Lapidus A."/>
            <person name="Cheng J.F."/>
            <person name="Goodwin L."/>
            <person name="Pitluck S."/>
            <person name="Peters L."/>
            <person name="Ovchinnikova G."/>
            <person name="Teshima H."/>
            <person name="Detter J.C."/>
            <person name="Han C.S."/>
            <person name="Tapia R."/>
            <person name="Land M.L."/>
            <person name="Hauser L."/>
            <person name="Kyrpides N.C."/>
            <person name="Ivanova N.N."/>
            <person name="Pagani I."/>
            <person name="Huntmann M."/>
            <person name="Wei C.L."/>
            <person name="Davenport K.W."/>
            <person name="Daligault H."/>
            <person name="Chain P.S."/>
            <person name="Chen A."/>
            <person name="Mavromatis K."/>
            <person name="Markowitz V."/>
            <person name="Szeto E."/>
            <person name="Mikhailova N."/>
            <person name="Pati A."/>
            <person name="Wagner M."/>
            <person name="Woyke T."/>
            <person name="Ollivier B."/>
            <person name="Klenk H.P."/>
            <person name="Spring S."/>
            <person name="Loy A."/>
        </authorList>
    </citation>
    <scope>NUCLEOTIDE SEQUENCE [LARGE SCALE GENOMIC DNA]</scope>
    <source>
        <strain evidence="5">ATCC BAA-275 / DSM 13257 / NCIMB 13706 / S10</strain>
    </source>
</reference>
<name>J7IVT7_DESMD</name>
<dbReference type="STRING" id="768704.Desmer_4118"/>